<dbReference type="Proteomes" id="UP000274327">
    <property type="component" value="Unassembled WGS sequence"/>
</dbReference>
<keyword evidence="2" id="KW-1185">Reference proteome</keyword>
<proteinExistence type="predicted"/>
<dbReference type="Pfam" id="PF05133">
    <property type="entry name" value="SPP1_portal"/>
    <property type="match status" value="1"/>
</dbReference>
<protein>
    <recommendedName>
        <fullName evidence="3">Phage portal protein</fullName>
    </recommendedName>
</protein>
<comment type="caution">
    <text evidence="1">The sequence shown here is derived from an EMBL/GenBank/DDBJ whole genome shotgun (WGS) entry which is preliminary data.</text>
</comment>
<evidence type="ECO:0000313" key="1">
    <source>
        <dbReference type="EMBL" id="RRR18260.1"/>
    </source>
</evidence>
<dbReference type="InterPro" id="IPR021145">
    <property type="entry name" value="Portal_protein_SPP1_Gp6-like"/>
</dbReference>
<evidence type="ECO:0008006" key="3">
    <source>
        <dbReference type="Google" id="ProtNLM"/>
    </source>
</evidence>
<sequence>MLVATELETFEKLDRIRMGRQPALTHLDLYLKGEQPLKYMAPALEEEFGGRVTQLVINWPKIVTEQYENVLDVTGFRAPSTGNGGPDEKIDALMWDIWKDNDLDEQAPMLHTESIGLGDAYMISGEGESKDDLPIVTAESPFQAYARRDPRTRKIADGIKRWTEGDDDEKVEWGNLYLPDSRVTFRKTGDGWVEDRRFSHGYGSPLIVPFTNQQRLLEPYGRSEFADIIGIADAINKMATDMMISGEFHAMPRRYAFGLRKEDFEDENGNPISDWKKLAGGIWASEVPGTDVQVGQFPEADLTNFHSSVKLLFQIASIIASLPSYVTAFGGDNPASAEALKAAEITKNKRAERKVTVLGGAHAEVQRNNLRILGRYTPEMRRIETQFRPVATASEGQLSDYAMKLVSQGIIPPQQARKDLGYSQEERRQMERWDRTNLADPFISRITREDDAGEV</sequence>
<reference evidence="1 2" key="1">
    <citation type="submission" date="2018-07" db="EMBL/GenBank/DDBJ databases">
        <title>Brachybacteriurn paraconglorneratum KCTC 9916.</title>
        <authorList>
            <person name="Li Y."/>
        </authorList>
    </citation>
    <scope>NUCLEOTIDE SEQUENCE [LARGE SCALE GENOMIC DNA]</scope>
    <source>
        <strain evidence="1 2">KCTC 9916</strain>
    </source>
</reference>
<name>A0A3R8RP39_9MICO</name>
<gene>
    <name evidence="1" type="ORF">DS079_10970</name>
</gene>
<evidence type="ECO:0000313" key="2">
    <source>
        <dbReference type="Proteomes" id="UP000274327"/>
    </source>
</evidence>
<accession>A0A3R8RP39</accession>
<organism evidence="1 2">
    <name type="scientific">Brachybacterium paraconglomeratum</name>
    <dbReference type="NCBI Taxonomy" id="173362"/>
    <lineage>
        <taxon>Bacteria</taxon>
        <taxon>Bacillati</taxon>
        <taxon>Actinomycetota</taxon>
        <taxon>Actinomycetes</taxon>
        <taxon>Micrococcales</taxon>
        <taxon>Dermabacteraceae</taxon>
        <taxon>Brachybacterium</taxon>
    </lineage>
</organism>
<dbReference type="AlphaFoldDB" id="A0A3R8RP39"/>
<dbReference type="EMBL" id="QOCI01000008">
    <property type="protein sequence ID" value="RRR18260.1"/>
    <property type="molecule type" value="Genomic_DNA"/>
</dbReference>